<name>A0A2K3JQK3_TRIPR</name>
<evidence type="ECO:0000313" key="1">
    <source>
        <dbReference type="EMBL" id="PNX56322.1"/>
    </source>
</evidence>
<protein>
    <submittedName>
        <fullName evidence="1">Uncharacterized protein</fullName>
    </submittedName>
</protein>
<accession>A0A2K3JQK3</accession>
<sequence length="52" mass="5155">SKRNSNVKSTTAGDIGCRTGVLGYFGFGGGRNSGMVNGGLDEGGGSGGRCRE</sequence>
<evidence type="ECO:0000313" key="2">
    <source>
        <dbReference type="Proteomes" id="UP000236291"/>
    </source>
</evidence>
<feature type="non-terminal residue" evidence="1">
    <location>
        <position position="1"/>
    </location>
</feature>
<organism evidence="1 2">
    <name type="scientific">Trifolium pratense</name>
    <name type="common">Red clover</name>
    <dbReference type="NCBI Taxonomy" id="57577"/>
    <lineage>
        <taxon>Eukaryota</taxon>
        <taxon>Viridiplantae</taxon>
        <taxon>Streptophyta</taxon>
        <taxon>Embryophyta</taxon>
        <taxon>Tracheophyta</taxon>
        <taxon>Spermatophyta</taxon>
        <taxon>Magnoliopsida</taxon>
        <taxon>eudicotyledons</taxon>
        <taxon>Gunneridae</taxon>
        <taxon>Pentapetalae</taxon>
        <taxon>rosids</taxon>
        <taxon>fabids</taxon>
        <taxon>Fabales</taxon>
        <taxon>Fabaceae</taxon>
        <taxon>Papilionoideae</taxon>
        <taxon>50 kb inversion clade</taxon>
        <taxon>NPAAA clade</taxon>
        <taxon>Hologalegina</taxon>
        <taxon>IRL clade</taxon>
        <taxon>Trifolieae</taxon>
        <taxon>Trifolium</taxon>
    </lineage>
</organism>
<reference evidence="1 2" key="2">
    <citation type="journal article" date="2017" name="Front. Plant Sci.">
        <title>Gene Classification and Mining of Molecular Markers Useful in Red Clover (Trifolium pratense) Breeding.</title>
        <authorList>
            <person name="Istvanek J."/>
            <person name="Dluhosova J."/>
            <person name="Dluhos P."/>
            <person name="Patkova L."/>
            <person name="Nedelnik J."/>
            <person name="Repkova J."/>
        </authorList>
    </citation>
    <scope>NUCLEOTIDE SEQUENCE [LARGE SCALE GENOMIC DNA]</scope>
    <source>
        <strain evidence="2">cv. Tatra</strain>
        <tissue evidence="1">Young leaves</tissue>
    </source>
</reference>
<reference evidence="1 2" key="1">
    <citation type="journal article" date="2014" name="Am. J. Bot.">
        <title>Genome assembly and annotation for red clover (Trifolium pratense; Fabaceae).</title>
        <authorList>
            <person name="Istvanek J."/>
            <person name="Jaros M."/>
            <person name="Krenek A."/>
            <person name="Repkova J."/>
        </authorList>
    </citation>
    <scope>NUCLEOTIDE SEQUENCE [LARGE SCALE GENOMIC DNA]</scope>
    <source>
        <strain evidence="2">cv. Tatra</strain>
        <tissue evidence="1">Young leaves</tissue>
    </source>
</reference>
<dbReference type="EMBL" id="ASHM01119173">
    <property type="protein sequence ID" value="PNX56322.1"/>
    <property type="molecule type" value="Genomic_DNA"/>
</dbReference>
<gene>
    <name evidence="1" type="ORF">L195_g058148</name>
</gene>
<comment type="caution">
    <text evidence="1">The sequence shown here is derived from an EMBL/GenBank/DDBJ whole genome shotgun (WGS) entry which is preliminary data.</text>
</comment>
<dbReference type="AlphaFoldDB" id="A0A2K3JQK3"/>
<dbReference type="Proteomes" id="UP000236291">
    <property type="component" value="Unassembled WGS sequence"/>
</dbReference>
<proteinExistence type="predicted"/>